<evidence type="ECO:0000313" key="3">
    <source>
        <dbReference type="Proteomes" id="UP000784294"/>
    </source>
</evidence>
<protein>
    <submittedName>
        <fullName evidence="2">Uncharacterized protein</fullName>
    </submittedName>
</protein>
<comment type="caution">
    <text evidence="2">The sequence shown here is derived from an EMBL/GenBank/DDBJ whole genome shotgun (WGS) entry which is preliminary data.</text>
</comment>
<proteinExistence type="predicted"/>
<evidence type="ECO:0000256" key="1">
    <source>
        <dbReference type="SAM" id="Phobius"/>
    </source>
</evidence>
<dbReference type="EMBL" id="CAAALY010244712">
    <property type="protein sequence ID" value="VEL32820.1"/>
    <property type="molecule type" value="Genomic_DNA"/>
</dbReference>
<keyword evidence="1" id="KW-0472">Membrane</keyword>
<keyword evidence="1" id="KW-0812">Transmembrane</keyword>
<sequence>MLGQADRLTSLLAANRDLCEAFPLAKLRPLAFRCLLCFAVAVAVAVVSASVTELGKWSCSVASRRPVPSVAYDGRSRDSTEAGGRPH</sequence>
<dbReference type="Proteomes" id="UP000784294">
    <property type="component" value="Unassembled WGS sequence"/>
</dbReference>
<keyword evidence="1" id="KW-1133">Transmembrane helix</keyword>
<feature type="transmembrane region" description="Helical" evidence="1">
    <location>
        <begin position="30"/>
        <end position="55"/>
    </location>
</feature>
<organism evidence="2 3">
    <name type="scientific">Protopolystoma xenopodis</name>
    <dbReference type="NCBI Taxonomy" id="117903"/>
    <lineage>
        <taxon>Eukaryota</taxon>
        <taxon>Metazoa</taxon>
        <taxon>Spiralia</taxon>
        <taxon>Lophotrochozoa</taxon>
        <taxon>Platyhelminthes</taxon>
        <taxon>Monogenea</taxon>
        <taxon>Polyopisthocotylea</taxon>
        <taxon>Polystomatidea</taxon>
        <taxon>Polystomatidae</taxon>
        <taxon>Protopolystoma</taxon>
    </lineage>
</organism>
<evidence type="ECO:0000313" key="2">
    <source>
        <dbReference type="EMBL" id="VEL32820.1"/>
    </source>
</evidence>
<reference evidence="2" key="1">
    <citation type="submission" date="2018-11" db="EMBL/GenBank/DDBJ databases">
        <authorList>
            <consortium name="Pathogen Informatics"/>
        </authorList>
    </citation>
    <scope>NUCLEOTIDE SEQUENCE</scope>
</reference>
<dbReference type="AlphaFoldDB" id="A0A3S5BP50"/>
<keyword evidence="3" id="KW-1185">Reference proteome</keyword>
<gene>
    <name evidence="2" type="ORF">PXEA_LOCUS26260</name>
</gene>
<accession>A0A3S5BP50</accession>
<name>A0A3S5BP50_9PLAT</name>